<comment type="caution">
    <text evidence="1">The sequence shown here is derived from an EMBL/GenBank/DDBJ whole genome shotgun (WGS) entry which is preliminary data.</text>
</comment>
<protein>
    <recommendedName>
        <fullName evidence="3">ADP-ribosyltransferase exoenzyme</fullName>
    </recommendedName>
</protein>
<keyword evidence="2" id="KW-1185">Reference proteome</keyword>
<name>A0A7W2IDY1_9BURK</name>
<dbReference type="AlphaFoldDB" id="A0A7W2IDY1"/>
<reference evidence="1 2" key="1">
    <citation type="submission" date="2020-07" db="EMBL/GenBank/DDBJ databases">
        <title>Novel species isolated from subtropical streams in China.</title>
        <authorList>
            <person name="Lu H."/>
        </authorList>
    </citation>
    <scope>NUCLEOTIDE SEQUENCE [LARGE SCALE GENOMIC DNA]</scope>
    <source>
        <strain evidence="1 2">LX20W</strain>
    </source>
</reference>
<proteinExistence type="predicted"/>
<evidence type="ECO:0000313" key="1">
    <source>
        <dbReference type="EMBL" id="MBA5639477.1"/>
    </source>
</evidence>
<dbReference type="Proteomes" id="UP000534388">
    <property type="component" value="Unassembled WGS sequence"/>
</dbReference>
<evidence type="ECO:0000313" key="2">
    <source>
        <dbReference type="Proteomes" id="UP000534388"/>
    </source>
</evidence>
<organism evidence="1 2">
    <name type="scientific">Rugamonas brunnea</name>
    <dbReference type="NCBI Taxonomy" id="2758569"/>
    <lineage>
        <taxon>Bacteria</taxon>
        <taxon>Pseudomonadati</taxon>
        <taxon>Pseudomonadota</taxon>
        <taxon>Betaproteobacteria</taxon>
        <taxon>Burkholderiales</taxon>
        <taxon>Oxalobacteraceae</taxon>
        <taxon>Telluria group</taxon>
        <taxon>Rugamonas</taxon>
    </lineage>
</organism>
<gene>
    <name evidence="1" type="ORF">H3H37_20650</name>
</gene>
<accession>A0A7W2IDY1</accession>
<sequence length="252" mass="28350">MGGEKVDVIDVFEKPYEVWSRRKTTVEEALELVKTQGLSILEALEPKDKLLETIATHNEAAHRMLRVREDNGLEFHIDRALDESPAFQHLQGLMPQDVPQPLSEYQCSYPEYDKEMVDSAINTLGVKVAQGQFLFHGGEWGGADDTLTTSKPFSTSFCPQVALRNAEWRGKAFDAGRVDLMVVRVAQPATNAYVYNREGEHGNEKEIVFASGAKLKRVRETHVTDITAYKMHANLTQEEKVVPAYLVEVEIS</sequence>
<dbReference type="EMBL" id="JACEZT010000016">
    <property type="protein sequence ID" value="MBA5639477.1"/>
    <property type="molecule type" value="Genomic_DNA"/>
</dbReference>
<evidence type="ECO:0008006" key="3">
    <source>
        <dbReference type="Google" id="ProtNLM"/>
    </source>
</evidence>